<dbReference type="EMBL" id="ANHZ02000008">
    <property type="protein sequence ID" value="EME36811.1"/>
    <property type="molecule type" value="Genomic_DNA"/>
</dbReference>
<comment type="caution">
    <text evidence="1">The sequence shown here is derived from an EMBL/GenBank/DDBJ whole genome shotgun (WGS) entry which is preliminary data.</text>
</comment>
<accession>M2XCL9</accession>
<organism evidence="1 2">
    <name type="scientific">Kocuria palustris PEL</name>
    <dbReference type="NCBI Taxonomy" id="1236550"/>
    <lineage>
        <taxon>Bacteria</taxon>
        <taxon>Bacillati</taxon>
        <taxon>Actinomycetota</taxon>
        <taxon>Actinomycetes</taxon>
        <taxon>Micrococcales</taxon>
        <taxon>Micrococcaceae</taxon>
        <taxon>Kocuria</taxon>
    </lineage>
</organism>
<protein>
    <submittedName>
        <fullName evidence="1">Uncharacterized protein</fullName>
    </submittedName>
</protein>
<gene>
    <name evidence="1" type="ORF">C884_02418</name>
</gene>
<reference evidence="1 2" key="1">
    <citation type="journal article" date="2014" name="Genome Announc.">
        <title>Draft Genome Sequence of Kocuria palustris PEL.</title>
        <authorList>
            <person name="Sharma G."/>
            <person name="Khatri I."/>
            <person name="Subramanian S."/>
        </authorList>
    </citation>
    <scope>NUCLEOTIDE SEQUENCE [LARGE SCALE GENOMIC DNA]</scope>
    <source>
        <strain evidence="1 2">PEL</strain>
    </source>
</reference>
<dbReference type="AlphaFoldDB" id="M2XCL9"/>
<keyword evidence="2" id="KW-1185">Reference proteome</keyword>
<proteinExistence type="predicted"/>
<dbReference type="Proteomes" id="UP000009877">
    <property type="component" value="Unassembled WGS sequence"/>
</dbReference>
<evidence type="ECO:0000313" key="2">
    <source>
        <dbReference type="Proteomes" id="UP000009877"/>
    </source>
</evidence>
<sequence length="59" mass="6584">MTTAQRHDGIRIKLGRMGRQTGLLLSAPDGYGEAFIPREALPDLRRRLARAQANIEARP</sequence>
<evidence type="ECO:0000313" key="1">
    <source>
        <dbReference type="EMBL" id="EME36811.1"/>
    </source>
</evidence>
<name>M2XCL9_9MICC</name>